<feature type="non-terminal residue" evidence="1">
    <location>
        <position position="276"/>
    </location>
</feature>
<gene>
    <name evidence="1" type="ORF">HETIRDRAFT_227973</name>
</gene>
<accession>W4K3F7</accession>
<sequence length="276" mass="31209">RRFTNDAIKRARGFLEARAGDLDSVTSTGLVIGDNFAQLLILEATNRRSLVNFVDQPRKWNFFRGKPILAPEDFPADFDTTSIAMTVLERDDDLANSVMDDMLQYRDQNGVLLTYFDHSRPRQDPVVCINALSFFYSRNRGSDLKQTLCWVHDILLHRSYANGTRYYETAECFLYFLSRLLVTARDEDTRALLEPPLKERLKERIGAPGDATALSMRIMACANVGLQDRVDAERLLLLQSDDGGWDLGWIYKYGSTGIKLGNRGLTTALAINAIQA</sequence>
<evidence type="ECO:0000313" key="1">
    <source>
        <dbReference type="EMBL" id="ETW80337.1"/>
    </source>
</evidence>
<dbReference type="KEGG" id="hir:HETIRDRAFT_227973"/>
<evidence type="ECO:0000313" key="2">
    <source>
        <dbReference type="Proteomes" id="UP000030671"/>
    </source>
</evidence>
<dbReference type="AlphaFoldDB" id="W4K3F7"/>
<organism evidence="1 2">
    <name type="scientific">Heterobasidion irregulare (strain TC 32-1)</name>
    <dbReference type="NCBI Taxonomy" id="747525"/>
    <lineage>
        <taxon>Eukaryota</taxon>
        <taxon>Fungi</taxon>
        <taxon>Dikarya</taxon>
        <taxon>Basidiomycota</taxon>
        <taxon>Agaricomycotina</taxon>
        <taxon>Agaricomycetes</taxon>
        <taxon>Russulales</taxon>
        <taxon>Bondarzewiaceae</taxon>
        <taxon>Heterobasidion</taxon>
        <taxon>Heterobasidion annosum species complex</taxon>
    </lineage>
</organism>
<dbReference type="OrthoDB" id="2012566at2759"/>
<reference evidence="1 2" key="1">
    <citation type="journal article" date="2012" name="New Phytol.">
        <title>Insight into trade-off between wood decay and parasitism from the genome of a fungal forest pathogen.</title>
        <authorList>
            <person name="Olson A."/>
            <person name="Aerts A."/>
            <person name="Asiegbu F."/>
            <person name="Belbahri L."/>
            <person name="Bouzid O."/>
            <person name="Broberg A."/>
            <person name="Canback B."/>
            <person name="Coutinho P.M."/>
            <person name="Cullen D."/>
            <person name="Dalman K."/>
            <person name="Deflorio G."/>
            <person name="van Diepen L.T."/>
            <person name="Dunand C."/>
            <person name="Duplessis S."/>
            <person name="Durling M."/>
            <person name="Gonthier P."/>
            <person name="Grimwood J."/>
            <person name="Fossdal C.G."/>
            <person name="Hansson D."/>
            <person name="Henrissat B."/>
            <person name="Hietala A."/>
            <person name="Himmelstrand K."/>
            <person name="Hoffmeister D."/>
            <person name="Hogberg N."/>
            <person name="James T.Y."/>
            <person name="Karlsson M."/>
            <person name="Kohler A."/>
            <person name="Kues U."/>
            <person name="Lee Y.H."/>
            <person name="Lin Y.C."/>
            <person name="Lind M."/>
            <person name="Lindquist E."/>
            <person name="Lombard V."/>
            <person name="Lucas S."/>
            <person name="Lunden K."/>
            <person name="Morin E."/>
            <person name="Murat C."/>
            <person name="Park J."/>
            <person name="Raffaello T."/>
            <person name="Rouze P."/>
            <person name="Salamov A."/>
            <person name="Schmutz J."/>
            <person name="Solheim H."/>
            <person name="Stahlberg J."/>
            <person name="Velez H."/>
            <person name="de Vries R.P."/>
            <person name="Wiebenga A."/>
            <person name="Woodward S."/>
            <person name="Yakovlev I."/>
            <person name="Garbelotto M."/>
            <person name="Martin F."/>
            <person name="Grigoriev I.V."/>
            <person name="Stenlid J."/>
        </authorList>
    </citation>
    <scope>NUCLEOTIDE SEQUENCE [LARGE SCALE GENOMIC DNA]</scope>
    <source>
        <strain evidence="1 2">TC 32-1</strain>
    </source>
</reference>
<proteinExistence type="predicted"/>
<feature type="non-terminal residue" evidence="1">
    <location>
        <position position="1"/>
    </location>
</feature>
<dbReference type="RefSeq" id="XP_009547099.1">
    <property type="nucleotide sequence ID" value="XM_009548804.1"/>
</dbReference>
<dbReference type="EMBL" id="KI925459">
    <property type="protein sequence ID" value="ETW80337.1"/>
    <property type="molecule type" value="Genomic_DNA"/>
</dbReference>
<dbReference type="InParanoid" id="W4K3F7"/>
<keyword evidence="2" id="KW-1185">Reference proteome</keyword>
<dbReference type="Proteomes" id="UP000030671">
    <property type="component" value="Unassembled WGS sequence"/>
</dbReference>
<dbReference type="eggNOG" id="ENOG502QTXV">
    <property type="taxonomic scope" value="Eukaryota"/>
</dbReference>
<name>W4K3F7_HETIT</name>
<dbReference type="HOGENOM" id="CLU_019989_1_0_1"/>
<protein>
    <submittedName>
        <fullName evidence="1">Uncharacterized protein</fullName>
    </submittedName>
</protein>
<dbReference type="GeneID" id="20668699"/>